<feature type="compositionally biased region" description="Pro residues" evidence="1">
    <location>
        <begin position="1838"/>
        <end position="1850"/>
    </location>
</feature>
<dbReference type="CDD" id="cd00024">
    <property type="entry name" value="CD_CSD"/>
    <property type="match status" value="1"/>
</dbReference>
<feature type="compositionally biased region" description="Polar residues" evidence="1">
    <location>
        <begin position="374"/>
        <end position="392"/>
    </location>
</feature>
<dbReference type="Pfam" id="PF11496">
    <property type="entry name" value="HDA2-3"/>
    <property type="match status" value="1"/>
</dbReference>
<feature type="compositionally biased region" description="Polar residues" evidence="1">
    <location>
        <begin position="1648"/>
        <end position="1672"/>
    </location>
</feature>
<feature type="compositionally biased region" description="Acidic residues" evidence="1">
    <location>
        <begin position="629"/>
        <end position="639"/>
    </location>
</feature>
<feature type="region of interest" description="Disordered" evidence="1">
    <location>
        <begin position="599"/>
        <end position="649"/>
    </location>
</feature>
<feature type="compositionally biased region" description="Low complexity" evidence="1">
    <location>
        <begin position="114"/>
        <end position="123"/>
    </location>
</feature>
<feature type="compositionally biased region" description="Basic residues" evidence="1">
    <location>
        <begin position="1"/>
        <end position="10"/>
    </location>
</feature>
<dbReference type="HOGENOM" id="CLU_233743_0_0_1"/>
<sequence>MNSSTRKRQRASTDHKGHSLRKRSKKSFREPDSDDAQAWYSVSCIVDERRRPGKPPEYKVRWDPDPTTGEGYPDSWEPEQYLTADLLDEWRQNSKKSGDQAVAREPHSQAPFVPDNSSLDSAASPPPEPASAAVARKRAQPRSRALRSLSPVLAHSAPSSSSSPSRSTPPHQARVATSTGSTAEAVRGAESGLNDQDATAGLVVVTNPPHFFRHDYLAGLSQQAALQETRQPWPTSHGDQSRPTPESQPSVQPANARLVIPDSQSQDTAEDNYTSPTQHSIDSADLRQHSSPLDLLSPTRRTQKPFAPVSEPDHVESTSPTPEFYPHSLRSATTSPVKTSNRPARQTASPARSQSRAVSPLDSSKPLIGPASLRSASKTPSRTIQVAASSAKPSPLRLSRVPSPSQEQQGVPASHQDVFQSWGQSPDQAPVSARVLAAFDQSAHLGAAESGGLSSSSIPEPPSQDPETLASNQPPQPGPLTMPGTRRSARSTVMSNVDSTSTSHSGTPSLRSARGRGSKSVGPGRKKGLTSNPSADEDAREVDASDRESETDEKAETGLNSSTESVVDGELQSQTIPAEQQNLEPVMDHDAQGNSRLAARIPGDADDEPTTTGDMTAPAAGLEPRVDDTADDSDTESGESNEAGPPLGRMEFIVPLPFAGQARDQYRKTIKYNEDLIEKFTGRKWTDSPSTLLDAQSFVCTMRDITTHIDLTNETTVSQTDIEPSDVIEWDRSVSTKFKLLYYLLTNLRESQMHVVIITRPGRALDIVENFLKGMAISYRRLGASPADNDSRSQKLLEVTIMSSDAAEQEGAFSALAAVSPARLVVAFDPLSDELKRCIQPMRQDSMHPERLSPLISLAVINTIDHIDHSVAPMFKGPQRLRIMVNCLTKLRKEAGRDDIGLPSIEEAAQEIAQFVLTSRAEHEWPIPSIGPLTNNDAWDLSQGLISMKSGTSSDSEKSGKVKAAAKKAAKRPLERIRDEEEAEANKKMRMTPQPEEDGSETRTSESTAPQSSETQKNLTEEINAIQELLKATEIQLKISTESSEKRIQALEGDLGELQFRFEEQTSEKRALAQQLSETKAKLDTAVRQRESRDATIDKLKEENRSLKMQLSEAHNALQASQIPEIADMERLRHEKEQAEIAKKRAEKAAEHVESTIGYVRQQLDEARSRAIELQEQNREYETRIALLERQVNGEISKARQLFLDERSRSESAENLRLRQENRNLQQLLQRKEEELKSRRSGMGTRAGSVPRSPRVGPPSRAGSPIPDRRIGALKNNMMQGRRQSKPKQQQQHDDSSDGSKAAGSSTPIIAEPKPRSGRPIEMKALESKQVDVKGQDAKTAEQAAPVPRPADIRTSVNNSRPFPCVFAQYNCGSAFTSKNEWKRHISTKHIQLGFWRCDMCPPSPGIDHPVYNDFNRKDLFTQHLRRMHAMNAPQTLQDGGAQSPQPPGAGPSSNPPNLTEEQITEIQKRCYRQLRAPPDVSSCVFCQRTFSGPNSWEERLEHVGGHLERDRKNGTACLDVSSWRPDPQLRDYLVTEGLVEIDPRGGYRIGDGKPKRPLDIEGFAGQAPTAQLTPRANLTHEAHSASSVIGKDGAPMDVDDSEGSSGKQRRRGRPPKRPSDAMEVDGPPASTPSAQQPANSQPLRSPPANQQYGSQPSGQSVQHPPQTTVHSAPSPGHISHQLPPGQGPHGPHATHSGHPGPMGHPTQSSFHNQPHPSQSPRDSGPTPYTGQIGPPVSPRQYQLPPANLQNMYKFEHGSFTKFPGTSTQQWPPIARPTADYAPPGLSARAPGQPQLAPKPAPDPVQEIMSRIYANAPQLAPKPLVNVPTPETGRDPISPRPPSQGGPPPQQFHSGFRPINESQRPAGPIPVAPKPSQPPQEGGRQLAPKPVPPPMGAHYTSYPRESPHSQLAPQQHVSQHHSQHLSASASDPPPPHTPGPQPQHQYQHGSGHQLAPAPSPISTQPQSLPPPTQAHSSPPPTTPKQTVGGPDLDDGQRSARGRSFRDVVMS</sequence>
<feature type="region of interest" description="Disordered" evidence="1">
    <location>
        <begin position="1"/>
        <end position="197"/>
    </location>
</feature>
<feature type="compositionally biased region" description="Basic and acidic residues" evidence="1">
    <location>
        <begin position="88"/>
        <end position="107"/>
    </location>
</feature>
<feature type="compositionally biased region" description="Polar residues" evidence="1">
    <location>
        <begin position="558"/>
        <end position="572"/>
    </location>
</feature>
<dbReference type="Gene3D" id="3.30.160.60">
    <property type="entry name" value="Classic Zinc Finger"/>
    <property type="match status" value="1"/>
</dbReference>
<feature type="compositionally biased region" description="Basic and acidic residues" evidence="1">
    <location>
        <begin position="46"/>
        <end position="64"/>
    </location>
</feature>
<feature type="compositionally biased region" description="Basic residues" evidence="1">
    <location>
        <begin position="135"/>
        <end position="145"/>
    </location>
</feature>
<feature type="compositionally biased region" description="Pro residues" evidence="1">
    <location>
        <begin position="1931"/>
        <end position="1941"/>
    </location>
</feature>
<feature type="compositionally biased region" description="Polar residues" evidence="1">
    <location>
        <begin position="330"/>
        <end position="357"/>
    </location>
</feature>
<feature type="compositionally biased region" description="Pro residues" evidence="1">
    <location>
        <begin position="1967"/>
        <end position="1982"/>
    </location>
</feature>
<feature type="region of interest" description="Disordered" evidence="1">
    <location>
        <begin position="1579"/>
        <end position="2010"/>
    </location>
</feature>
<dbReference type="Gene3D" id="3.40.50.12360">
    <property type="match status" value="1"/>
</dbReference>
<dbReference type="PANTHER" id="PTHR23225:SF2">
    <property type="entry name" value="AT09679P-RELATED"/>
    <property type="match status" value="1"/>
</dbReference>
<feature type="region of interest" description="Disordered" evidence="1">
    <location>
        <begin position="1208"/>
        <end position="1355"/>
    </location>
</feature>
<dbReference type="GO" id="GO:0003700">
    <property type="term" value="F:DNA-binding transcription factor activity"/>
    <property type="evidence" value="ECO:0007669"/>
    <property type="project" value="InterPro"/>
</dbReference>
<reference evidence="2 3" key="1">
    <citation type="submission" date="2015-01" db="EMBL/GenBank/DDBJ databases">
        <title>The Genome Sequence of Ochroconis gallopava CBS43764.</title>
        <authorList>
            <consortium name="The Broad Institute Genomics Platform"/>
            <person name="Cuomo C."/>
            <person name="de Hoog S."/>
            <person name="Gorbushina A."/>
            <person name="Stielow B."/>
            <person name="Teixiera M."/>
            <person name="Abouelleil A."/>
            <person name="Chapman S.B."/>
            <person name="Priest M."/>
            <person name="Young S.K."/>
            <person name="Wortman J."/>
            <person name="Nusbaum C."/>
            <person name="Birren B."/>
        </authorList>
    </citation>
    <scope>NUCLEOTIDE SEQUENCE [LARGE SCALE GENOMIC DNA]</scope>
    <source>
        <strain evidence="2 3">CBS 43764</strain>
    </source>
</reference>
<evidence type="ECO:0000313" key="2">
    <source>
        <dbReference type="EMBL" id="KIW07426.1"/>
    </source>
</evidence>
<feature type="compositionally biased region" description="Low complexity" evidence="1">
    <location>
        <begin position="1942"/>
        <end position="1953"/>
    </location>
</feature>
<dbReference type="InterPro" id="IPR038609">
    <property type="entry name" value="HDA1_su2/3_sf"/>
</dbReference>
<feature type="compositionally biased region" description="Basic and acidic residues" evidence="1">
    <location>
        <begin position="972"/>
        <end position="987"/>
    </location>
</feature>
<dbReference type="GeneID" id="27310240"/>
<feature type="compositionally biased region" description="Basic residues" evidence="1">
    <location>
        <begin position="1608"/>
        <end position="1617"/>
    </location>
</feature>
<feature type="compositionally biased region" description="Low complexity" evidence="1">
    <location>
        <begin position="447"/>
        <end position="458"/>
    </location>
</feature>
<dbReference type="Proteomes" id="UP000053259">
    <property type="component" value="Unassembled WGS sequence"/>
</dbReference>
<feature type="region of interest" description="Disordered" evidence="1">
    <location>
        <begin position="1435"/>
        <end position="1459"/>
    </location>
</feature>
<feature type="compositionally biased region" description="Polar residues" evidence="1">
    <location>
        <begin position="406"/>
        <end position="427"/>
    </location>
</feature>
<feature type="region of interest" description="Disordered" evidence="1">
    <location>
        <begin position="447"/>
        <end position="572"/>
    </location>
</feature>
<feature type="compositionally biased region" description="Low complexity" evidence="1">
    <location>
        <begin position="393"/>
        <end position="405"/>
    </location>
</feature>
<feature type="compositionally biased region" description="Low complexity" evidence="1">
    <location>
        <begin position="1628"/>
        <end position="1643"/>
    </location>
</feature>
<dbReference type="RefSeq" id="XP_016217295.1">
    <property type="nucleotide sequence ID" value="XM_016355279.1"/>
</dbReference>
<feature type="compositionally biased region" description="Polar residues" evidence="1">
    <location>
        <begin position="262"/>
        <end position="281"/>
    </location>
</feature>
<feature type="compositionally biased region" description="Low complexity" evidence="1">
    <location>
        <begin position="1248"/>
        <end position="1265"/>
    </location>
</feature>
<dbReference type="InParanoid" id="A0A0D1XXC8"/>
<dbReference type="STRING" id="253628.A0A0D1XXC8"/>
<dbReference type="Gene3D" id="2.40.50.40">
    <property type="match status" value="1"/>
</dbReference>
<dbReference type="VEuPathDB" id="FungiDB:PV09_02267"/>
<dbReference type="InterPro" id="IPR021006">
    <property type="entry name" value="Hda2/3"/>
</dbReference>
<feature type="compositionally biased region" description="Basic and acidic residues" evidence="1">
    <location>
        <begin position="1208"/>
        <end position="1222"/>
    </location>
</feature>
<evidence type="ECO:0008006" key="4">
    <source>
        <dbReference type="Google" id="ProtNLM"/>
    </source>
</evidence>
<dbReference type="GO" id="GO:0070823">
    <property type="term" value="C:HDA1 complex"/>
    <property type="evidence" value="ECO:0007669"/>
    <property type="project" value="InterPro"/>
</dbReference>
<feature type="compositionally biased region" description="Pro residues" evidence="1">
    <location>
        <begin position="1867"/>
        <end position="1878"/>
    </location>
</feature>
<dbReference type="OrthoDB" id="3924249at2759"/>
<feature type="compositionally biased region" description="Polar residues" evidence="1">
    <location>
        <begin position="1706"/>
        <end position="1730"/>
    </location>
</feature>
<feature type="compositionally biased region" description="Polar residues" evidence="1">
    <location>
        <begin position="1005"/>
        <end position="1018"/>
    </location>
</feature>
<gene>
    <name evidence="2" type="ORF">PV09_02267</name>
</gene>
<evidence type="ECO:0000256" key="1">
    <source>
        <dbReference type="SAM" id="MobiDB-lite"/>
    </source>
</evidence>
<organism evidence="2 3">
    <name type="scientific">Verruconis gallopava</name>
    <dbReference type="NCBI Taxonomy" id="253628"/>
    <lineage>
        <taxon>Eukaryota</taxon>
        <taxon>Fungi</taxon>
        <taxon>Dikarya</taxon>
        <taxon>Ascomycota</taxon>
        <taxon>Pezizomycotina</taxon>
        <taxon>Dothideomycetes</taxon>
        <taxon>Pleosporomycetidae</taxon>
        <taxon>Venturiales</taxon>
        <taxon>Sympoventuriaceae</taxon>
        <taxon>Verruconis</taxon>
    </lineage>
</organism>
<dbReference type="PANTHER" id="PTHR23225">
    <property type="entry name" value="ZINC FINGER PROTEIN"/>
    <property type="match status" value="1"/>
</dbReference>
<evidence type="ECO:0000313" key="3">
    <source>
        <dbReference type="Proteomes" id="UP000053259"/>
    </source>
</evidence>
<name>A0A0D1XXC8_9PEZI</name>
<keyword evidence="3" id="KW-1185">Reference proteome</keyword>
<feature type="compositionally biased region" description="Polar residues" evidence="1">
    <location>
        <begin position="490"/>
        <end position="510"/>
    </location>
</feature>
<protein>
    <recommendedName>
        <fullName evidence="4">Chromo domain-containing protein</fullName>
    </recommendedName>
</protein>
<feature type="region of interest" description="Disordered" evidence="1">
    <location>
        <begin position="949"/>
        <end position="1018"/>
    </location>
</feature>
<feature type="compositionally biased region" description="Basic and acidic residues" evidence="1">
    <location>
        <begin position="541"/>
        <end position="556"/>
    </location>
</feature>
<feature type="compositionally biased region" description="Low complexity" evidence="1">
    <location>
        <begin position="148"/>
        <end position="171"/>
    </location>
</feature>
<feature type="compositionally biased region" description="Basic and acidic residues" evidence="1">
    <location>
        <begin position="1313"/>
        <end position="1340"/>
    </location>
</feature>
<dbReference type="EMBL" id="KN847533">
    <property type="protein sequence ID" value="KIW07426.1"/>
    <property type="molecule type" value="Genomic_DNA"/>
</dbReference>
<dbReference type="InterPro" id="IPR039970">
    <property type="entry name" value="TF_Grauzone"/>
</dbReference>
<feature type="compositionally biased region" description="Polar residues" evidence="1">
    <location>
        <begin position="223"/>
        <end position="253"/>
    </location>
</feature>
<accession>A0A0D1XXC8</accession>
<proteinExistence type="predicted"/>
<feature type="region of interest" description="Disordered" evidence="1">
    <location>
        <begin position="223"/>
        <end position="435"/>
    </location>
</feature>